<protein>
    <submittedName>
        <fullName evidence="9">Transmission-blocking target antigen s230</fullName>
    </submittedName>
</protein>
<evidence type="ECO:0000256" key="6">
    <source>
        <dbReference type="ARBA" id="ARBA00023157"/>
    </source>
</evidence>
<dbReference type="InterPro" id="IPR038160">
    <property type="entry name" value="6_CYS_dom_sf"/>
</dbReference>
<evidence type="ECO:0000256" key="2">
    <source>
        <dbReference type="ARBA" id="ARBA00004241"/>
    </source>
</evidence>
<evidence type="ECO:0000313" key="9">
    <source>
        <dbReference type="EMBL" id="AHU86514.1"/>
    </source>
</evidence>
<proteinExistence type="predicted"/>
<keyword evidence="4" id="KW-0732">Signal</keyword>
<dbReference type="AlphaFoldDB" id="X4QQN7"/>
<keyword evidence="6" id="KW-1015">Disulfide bond</keyword>
<sequence length="67" mass="7526">CDNSATQYNDKKGDKLIYHIEIPKRTKKIKGCSFKDKKSEMFENEVDGNNCVIDVAPKDIVGFACPS</sequence>
<feature type="non-terminal residue" evidence="9">
    <location>
        <position position="67"/>
    </location>
</feature>
<evidence type="ECO:0000256" key="3">
    <source>
        <dbReference type="ARBA" id="ARBA00022475"/>
    </source>
</evidence>
<accession>X4QQN7</accession>
<evidence type="ECO:0000256" key="5">
    <source>
        <dbReference type="ARBA" id="ARBA00023136"/>
    </source>
</evidence>
<dbReference type="Gene3D" id="2.60.40.2860">
    <property type="match status" value="1"/>
</dbReference>
<evidence type="ECO:0000256" key="7">
    <source>
        <dbReference type="ARBA" id="ARBA00023180"/>
    </source>
</evidence>
<feature type="non-terminal residue" evidence="9">
    <location>
        <position position="1"/>
    </location>
</feature>
<dbReference type="VEuPathDB" id="PlasmoDB:PRELSG_0413600"/>
<keyword evidence="5" id="KW-0472">Membrane</keyword>
<keyword evidence="3" id="KW-1003">Cell membrane</keyword>
<reference evidence="9" key="1">
    <citation type="journal article" date="2013" name="Malar. J.">
        <title>Identification and characterization of the merozoite surface protein 1 (msp1) gene in a host-generalist avian malaria parasite, Plasmodium relictum (lineages SGS1 and GRW4) with the use of blood transcriptome.</title>
        <authorList>
            <person name="Hellgren O."/>
            <person name="Kutzer M."/>
            <person name="Bensch S."/>
            <person name="Valkiunas G."/>
            <person name="Palinauskas V."/>
        </authorList>
    </citation>
    <scope>NUCLEOTIDE SEQUENCE</scope>
    <source>
        <strain evidence="9">SGS1</strain>
    </source>
</reference>
<evidence type="ECO:0000256" key="1">
    <source>
        <dbReference type="ARBA" id="ARBA00004236"/>
    </source>
</evidence>
<dbReference type="GO" id="GO:0009986">
    <property type="term" value="C:cell surface"/>
    <property type="evidence" value="ECO:0007669"/>
    <property type="project" value="UniProtKB-SubCell"/>
</dbReference>
<dbReference type="InterPro" id="IPR010884">
    <property type="entry name" value="6_CYS_dom"/>
</dbReference>
<name>X4QQN7_PLARL</name>
<comment type="subcellular location">
    <subcellularLocation>
        <location evidence="1">Cell membrane</location>
    </subcellularLocation>
    <subcellularLocation>
        <location evidence="2">Cell surface</location>
    </subcellularLocation>
</comment>
<keyword evidence="7" id="KW-0325">Glycoprotein</keyword>
<dbReference type="GO" id="GO:0005886">
    <property type="term" value="C:plasma membrane"/>
    <property type="evidence" value="ECO:0007669"/>
    <property type="project" value="UniProtKB-SubCell"/>
</dbReference>
<dbReference type="EMBL" id="KF026620">
    <property type="protein sequence ID" value="AHU86514.1"/>
    <property type="molecule type" value="Genomic_DNA"/>
</dbReference>
<dbReference type="Pfam" id="PF07422">
    <property type="entry name" value="s48_45"/>
    <property type="match status" value="1"/>
</dbReference>
<organism evidence="9">
    <name type="scientific">Plasmodium relictum</name>
    <dbReference type="NCBI Taxonomy" id="85471"/>
    <lineage>
        <taxon>Eukaryota</taxon>
        <taxon>Sar</taxon>
        <taxon>Alveolata</taxon>
        <taxon>Apicomplexa</taxon>
        <taxon>Aconoidasida</taxon>
        <taxon>Haemosporida</taxon>
        <taxon>Plasmodiidae</taxon>
        <taxon>Plasmodium</taxon>
        <taxon>Plasmodium (Haemamoeba)</taxon>
    </lineage>
</organism>
<evidence type="ECO:0000256" key="4">
    <source>
        <dbReference type="ARBA" id="ARBA00022729"/>
    </source>
</evidence>
<evidence type="ECO:0000259" key="8">
    <source>
        <dbReference type="Pfam" id="PF07422"/>
    </source>
</evidence>
<feature type="domain" description="6-Cys" evidence="8">
    <location>
        <begin position="29"/>
        <end position="67"/>
    </location>
</feature>